<dbReference type="Gene3D" id="3.90.950.10">
    <property type="match status" value="1"/>
</dbReference>
<comment type="cofactor">
    <cofactor evidence="1">
        <name>Mn(2+)</name>
        <dbReference type="ChEBI" id="CHEBI:29035"/>
    </cofactor>
</comment>
<comment type="function">
    <text evidence="10">Phosphatase that hydrolyzes non-canonical purine nucleotides such as XTP and ITP to their respective diphosphate derivatives. Probably excludes non-canonical purines from DNA/RNA precursor pool, thus preventing their incorporation into DNA/RNA and avoiding chromosomal lesions.</text>
</comment>
<reference evidence="12 13" key="1">
    <citation type="submission" date="2021-03" db="EMBL/GenBank/DDBJ databases">
        <title>Genomic Encyclopedia of Type Strains, Phase IV (KMG-IV): sequencing the most valuable type-strain genomes for metagenomic binning, comparative biology and taxonomic classification.</title>
        <authorList>
            <person name="Goeker M."/>
        </authorList>
    </citation>
    <scope>NUCLEOTIDE SEQUENCE [LARGE SCALE GENOMIC DNA]</scope>
    <source>
        <strain evidence="12 13">DSM 24738</strain>
    </source>
</reference>
<dbReference type="Proteomes" id="UP001519343">
    <property type="component" value="Unassembled WGS sequence"/>
</dbReference>
<keyword evidence="6 10" id="KW-0546">Nucleotide metabolism</keyword>
<evidence type="ECO:0000256" key="3">
    <source>
        <dbReference type="ARBA" id="ARBA00022741"/>
    </source>
</evidence>
<sequence length="175" mass="18909">MIHIALGSKNTVKIEAVRSAFTQMGYTFEMEEIEVSSEVSAQPFSDDETIEGAINRAKNALHTAGPGCDYGIGLEGGVTETPYGVFLCNWGAVVSRTGKVGIGGGHRLQLPEEISTQLRTGRELGDIIDKWAGGQNIRSKEGTIGVLTRNLISRKDMFSDVVICAFAPFLLEEDE</sequence>
<keyword evidence="7 10" id="KW-0464">Manganese</keyword>
<evidence type="ECO:0000256" key="10">
    <source>
        <dbReference type="HAMAP-Rule" id="MF_00648"/>
    </source>
</evidence>
<dbReference type="Pfam" id="PF01931">
    <property type="entry name" value="NTPase_I-T"/>
    <property type="match status" value="1"/>
</dbReference>
<evidence type="ECO:0000256" key="9">
    <source>
        <dbReference type="ARBA" id="ARBA00048781"/>
    </source>
</evidence>
<dbReference type="PANTHER" id="PTHR34699">
    <property type="match status" value="1"/>
</dbReference>
<proteinExistence type="inferred from homology"/>
<evidence type="ECO:0000256" key="1">
    <source>
        <dbReference type="ARBA" id="ARBA00001936"/>
    </source>
</evidence>
<protein>
    <recommendedName>
        <fullName evidence="10">Probable inosine/xanthosine triphosphatase</fullName>
        <shortName evidence="10">ITPase/XTPase</shortName>
        <ecNumber evidence="10">3.6.1.73</ecNumber>
    </recommendedName>
    <alternativeName>
        <fullName evidence="10">Non-canonical purine NTP phosphatase</fullName>
    </alternativeName>
    <alternativeName>
        <fullName evidence="10">Non-standard purine NTP phosphatase</fullName>
    </alternativeName>
    <alternativeName>
        <fullName evidence="10">Nucleoside-triphosphate phosphatase</fullName>
        <shortName evidence="10">NTPase</shortName>
    </alternativeName>
</protein>
<dbReference type="NCBIfam" id="TIGR00258">
    <property type="entry name" value="inosine/xanthosine triphosphatase"/>
    <property type="match status" value="1"/>
</dbReference>
<dbReference type="SUPFAM" id="SSF52972">
    <property type="entry name" value="ITPase-like"/>
    <property type="match status" value="1"/>
</dbReference>
<comment type="caution">
    <text evidence="10">Lacks conserved residue(s) required for the propagation of feature annotation.</text>
</comment>
<gene>
    <name evidence="12" type="ORF">J2Z37_000229</name>
</gene>
<dbReference type="HAMAP" id="MF_00648">
    <property type="entry name" value="Non_canon_purine_NTPase_YjjX"/>
    <property type="match status" value="1"/>
</dbReference>
<comment type="cofactor">
    <cofactor evidence="10">
        <name>Mg(2+)</name>
        <dbReference type="ChEBI" id="CHEBI:18420"/>
    </cofactor>
    <cofactor evidence="10">
        <name>Mn(2+)</name>
        <dbReference type="ChEBI" id="CHEBI:29035"/>
    </cofactor>
    <text evidence="10">Binds 1 divalent metal cation per subunit; can use either Mg(2+) or Mn(2+).</text>
</comment>
<evidence type="ECO:0000256" key="5">
    <source>
        <dbReference type="ARBA" id="ARBA00022842"/>
    </source>
</evidence>
<evidence type="ECO:0000256" key="8">
    <source>
        <dbReference type="ARBA" id="ARBA00048174"/>
    </source>
</evidence>
<comment type="catalytic activity">
    <reaction evidence="8 10">
        <text>ITP + H2O = IDP + phosphate + H(+)</text>
        <dbReference type="Rhea" id="RHEA:28330"/>
        <dbReference type="ChEBI" id="CHEBI:15377"/>
        <dbReference type="ChEBI" id="CHEBI:15378"/>
        <dbReference type="ChEBI" id="CHEBI:43474"/>
        <dbReference type="ChEBI" id="CHEBI:58280"/>
        <dbReference type="ChEBI" id="CHEBI:61402"/>
        <dbReference type="EC" id="3.6.1.73"/>
    </reaction>
</comment>
<feature type="domain" description="Non-canonical purine NTP phosphatase/PRRC1" evidence="11">
    <location>
        <begin position="7"/>
        <end position="170"/>
    </location>
</feature>
<keyword evidence="3 10" id="KW-0547">Nucleotide-binding</keyword>
<comment type="catalytic activity">
    <reaction evidence="9 10">
        <text>XTP + H2O = XDP + phosphate + H(+)</text>
        <dbReference type="Rhea" id="RHEA:28406"/>
        <dbReference type="ChEBI" id="CHEBI:15377"/>
        <dbReference type="ChEBI" id="CHEBI:15378"/>
        <dbReference type="ChEBI" id="CHEBI:43474"/>
        <dbReference type="ChEBI" id="CHEBI:59884"/>
        <dbReference type="ChEBI" id="CHEBI:61314"/>
        <dbReference type="EC" id="3.6.1.73"/>
    </reaction>
</comment>
<evidence type="ECO:0000256" key="6">
    <source>
        <dbReference type="ARBA" id="ARBA00023080"/>
    </source>
</evidence>
<evidence type="ECO:0000256" key="7">
    <source>
        <dbReference type="ARBA" id="ARBA00023211"/>
    </source>
</evidence>
<evidence type="ECO:0000313" key="12">
    <source>
        <dbReference type="EMBL" id="MBP1930242.1"/>
    </source>
</evidence>
<dbReference type="InterPro" id="IPR002786">
    <property type="entry name" value="Non_canon_purine_NTPase"/>
</dbReference>
<accession>A0ABS4GJ05</accession>
<evidence type="ECO:0000259" key="11">
    <source>
        <dbReference type="Pfam" id="PF01931"/>
    </source>
</evidence>
<dbReference type="InterPro" id="IPR050299">
    <property type="entry name" value="YjjX_NTPase"/>
</dbReference>
<dbReference type="EMBL" id="JAGGKT010000001">
    <property type="protein sequence ID" value="MBP1930242.1"/>
    <property type="molecule type" value="Genomic_DNA"/>
</dbReference>
<keyword evidence="13" id="KW-1185">Reference proteome</keyword>
<comment type="subunit">
    <text evidence="10">Homodimer.</text>
</comment>
<dbReference type="InterPro" id="IPR026533">
    <property type="entry name" value="NTPase/PRRC1"/>
</dbReference>
<name>A0ABS4GJ05_9BACL</name>
<keyword evidence="4 10" id="KW-0378">Hydrolase</keyword>
<evidence type="ECO:0000313" key="13">
    <source>
        <dbReference type="Proteomes" id="UP001519343"/>
    </source>
</evidence>
<evidence type="ECO:0000256" key="4">
    <source>
        <dbReference type="ARBA" id="ARBA00022801"/>
    </source>
</evidence>
<organism evidence="12 13">
    <name type="scientific">Ammoniphilus resinae</name>
    <dbReference type="NCBI Taxonomy" id="861532"/>
    <lineage>
        <taxon>Bacteria</taxon>
        <taxon>Bacillati</taxon>
        <taxon>Bacillota</taxon>
        <taxon>Bacilli</taxon>
        <taxon>Bacillales</taxon>
        <taxon>Paenibacillaceae</taxon>
        <taxon>Aneurinibacillus group</taxon>
        <taxon>Ammoniphilus</taxon>
    </lineage>
</organism>
<evidence type="ECO:0000256" key="2">
    <source>
        <dbReference type="ARBA" id="ARBA00022723"/>
    </source>
</evidence>
<dbReference type="EC" id="3.6.1.73" evidence="10"/>
<keyword evidence="2 10" id="KW-0479">Metal-binding</keyword>
<dbReference type="PANTHER" id="PTHR34699:SF2">
    <property type="entry name" value="NON-CANONICAL PURINE NTP PHOSPHATASE_PRRC1 DOMAIN-CONTAINING PROTEIN"/>
    <property type="match status" value="1"/>
</dbReference>
<comment type="caution">
    <text evidence="12">The sequence shown here is derived from an EMBL/GenBank/DDBJ whole genome shotgun (WGS) entry which is preliminary data.</text>
</comment>
<comment type="similarity">
    <text evidence="10">Belongs to the YjjX NTPase family.</text>
</comment>
<dbReference type="RefSeq" id="WP_209808095.1">
    <property type="nucleotide sequence ID" value="NZ_JAGGKT010000001.1"/>
</dbReference>
<keyword evidence="5 10" id="KW-0460">Magnesium</keyword>
<dbReference type="InterPro" id="IPR029001">
    <property type="entry name" value="ITPase-like_fam"/>
</dbReference>